<protein>
    <recommendedName>
        <fullName evidence="3">Cyclase/dehydrase</fullName>
    </recommendedName>
</protein>
<dbReference type="EMBL" id="CP001108">
    <property type="protein sequence ID" value="ACF45908.1"/>
    <property type="molecule type" value="Genomic_DNA"/>
</dbReference>
<name>B4S771_PROA2</name>
<evidence type="ECO:0000313" key="1">
    <source>
        <dbReference type="EMBL" id="ACF45908.1"/>
    </source>
</evidence>
<dbReference type="AlphaFoldDB" id="B4S771"/>
<sequence>MPLTLTMTIRRSLKTGASGTAVFRLLSDIARSASFFPKIETISDLGSNTWRFETERIGIGSYTILQLSVISRYQFDKEQGIISWAPAGAAEHLKVEGHWEILQHPDGCHILLTAQGTHEINLPEFMKNLLAPLIRLEAEILVNCFLDNLKKKLEEEKS</sequence>
<dbReference type="Gene3D" id="3.30.530.20">
    <property type="match status" value="1"/>
</dbReference>
<dbReference type="HOGENOM" id="CLU_144110_0_0_10"/>
<dbReference type="KEGG" id="paa:Paes_0862"/>
<reference evidence="1" key="1">
    <citation type="submission" date="2008-06" db="EMBL/GenBank/DDBJ databases">
        <title>Complete sequence of chromosome of Prosthecochloris aestuarii DSM 271.</title>
        <authorList>
            <consortium name="US DOE Joint Genome Institute"/>
            <person name="Lucas S."/>
            <person name="Copeland A."/>
            <person name="Lapidus A."/>
            <person name="Glavina del Rio T."/>
            <person name="Dalin E."/>
            <person name="Tice H."/>
            <person name="Bruce D."/>
            <person name="Goodwin L."/>
            <person name="Pitluck S."/>
            <person name="Schmutz J."/>
            <person name="Larimer F."/>
            <person name="Land M."/>
            <person name="Hauser L."/>
            <person name="Kyrpides N."/>
            <person name="Anderson I."/>
            <person name="Liu Z."/>
            <person name="Li T."/>
            <person name="Zhao F."/>
            <person name="Overmann J."/>
            <person name="Bryant D.A."/>
            <person name="Richardson P."/>
        </authorList>
    </citation>
    <scope>NUCLEOTIDE SEQUENCE [LARGE SCALE GENOMIC DNA]</scope>
    <source>
        <strain evidence="1">DSM 271</strain>
    </source>
</reference>
<proteinExistence type="predicted"/>
<gene>
    <name evidence="1" type="ordered locus">Paes_0862</name>
</gene>
<evidence type="ECO:0008006" key="3">
    <source>
        <dbReference type="Google" id="ProtNLM"/>
    </source>
</evidence>
<keyword evidence="2" id="KW-1185">Reference proteome</keyword>
<dbReference type="RefSeq" id="WP_012505445.1">
    <property type="nucleotide sequence ID" value="NC_011059.1"/>
</dbReference>
<accession>B4S771</accession>
<evidence type="ECO:0000313" key="2">
    <source>
        <dbReference type="Proteomes" id="UP000002725"/>
    </source>
</evidence>
<dbReference type="SUPFAM" id="SSF55961">
    <property type="entry name" value="Bet v1-like"/>
    <property type="match status" value="1"/>
</dbReference>
<dbReference type="eggNOG" id="COG2867">
    <property type="taxonomic scope" value="Bacteria"/>
</dbReference>
<dbReference type="InterPro" id="IPR023393">
    <property type="entry name" value="START-like_dom_sf"/>
</dbReference>
<dbReference type="CDD" id="cd07819">
    <property type="entry name" value="SRPBCC_2"/>
    <property type="match status" value="1"/>
</dbReference>
<dbReference type="Proteomes" id="UP000002725">
    <property type="component" value="Chromosome"/>
</dbReference>
<organism evidence="1 2">
    <name type="scientific">Prosthecochloris aestuarii (strain DSM 271 / SK 413)</name>
    <dbReference type="NCBI Taxonomy" id="290512"/>
    <lineage>
        <taxon>Bacteria</taxon>
        <taxon>Pseudomonadati</taxon>
        <taxon>Chlorobiota</taxon>
        <taxon>Chlorobiia</taxon>
        <taxon>Chlorobiales</taxon>
        <taxon>Chlorobiaceae</taxon>
        <taxon>Prosthecochloris</taxon>
    </lineage>
</organism>